<dbReference type="RefSeq" id="WP_209976203.1">
    <property type="nucleotide sequence ID" value="NZ_JAGGLB010000025.1"/>
</dbReference>
<protein>
    <submittedName>
        <fullName evidence="2">Uncharacterized protein</fullName>
    </submittedName>
</protein>
<accession>A0ABS4J3H6</accession>
<feature type="transmembrane region" description="Helical" evidence="1">
    <location>
        <begin position="16"/>
        <end position="36"/>
    </location>
</feature>
<name>A0ABS4J3H6_9BACL</name>
<keyword evidence="3" id="KW-1185">Reference proteome</keyword>
<organism evidence="2 3">
    <name type="scientific">Paenibacillus eucommiae</name>
    <dbReference type="NCBI Taxonomy" id="1355755"/>
    <lineage>
        <taxon>Bacteria</taxon>
        <taxon>Bacillati</taxon>
        <taxon>Bacillota</taxon>
        <taxon>Bacilli</taxon>
        <taxon>Bacillales</taxon>
        <taxon>Paenibacillaceae</taxon>
        <taxon>Paenibacillus</taxon>
    </lineage>
</organism>
<keyword evidence="1" id="KW-1133">Transmembrane helix</keyword>
<keyword evidence="1" id="KW-0812">Transmembrane</keyword>
<sequence>MHMISAVLFFLTHHPIWSFLLILFCSFAMGILLSIWRNHGRWLFILPILGLLAAIFNIFVTHYVNSLFLNAVGTEGTAIIVYAEETNSLYNDEYVWEYEAVLKTSEGQDVVANFNTMSASIYPLRNAILIPPKGEGFVAKYVPGFERNILIMSDESDYGKKWVMNKDLNQVIKAEAKFASSPNNPKFISEYRQALQAFIEKYRDGPDPALLRQYEQKLEALDATEREQQP</sequence>
<comment type="caution">
    <text evidence="2">The sequence shown here is derived from an EMBL/GenBank/DDBJ whole genome shotgun (WGS) entry which is preliminary data.</text>
</comment>
<gene>
    <name evidence="2" type="ORF">J2Z66_006004</name>
</gene>
<feature type="transmembrane region" description="Helical" evidence="1">
    <location>
        <begin position="43"/>
        <end position="64"/>
    </location>
</feature>
<evidence type="ECO:0000313" key="2">
    <source>
        <dbReference type="EMBL" id="MBP1994368.1"/>
    </source>
</evidence>
<reference evidence="2 3" key="1">
    <citation type="submission" date="2021-03" db="EMBL/GenBank/DDBJ databases">
        <title>Genomic Encyclopedia of Type Strains, Phase IV (KMG-IV): sequencing the most valuable type-strain genomes for metagenomic binning, comparative biology and taxonomic classification.</title>
        <authorList>
            <person name="Goeker M."/>
        </authorList>
    </citation>
    <scope>NUCLEOTIDE SEQUENCE [LARGE SCALE GENOMIC DNA]</scope>
    <source>
        <strain evidence="2 3">DSM 26048</strain>
    </source>
</reference>
<keyword evidence="1" id="KW-0472">Membrane</keyword>
<proteinExistence type="predicted"/>
<evidence type="ECO:0000313" key="3">
    <source>
        <dbReference type="Proteomes" id="UP001519287"/>
    </source>
</evidence>
<dbReference type="Proteomes" id="UP001519287">
    <property type="component" value="Unassembled WGS sequence"/>
</dbReference>
<dbReference type="EMBL" id="JAGGLB010000025">
    <property type="protein sequence ID" value="MBP1994368.1"/>
    <property type="molecule type" value="Genomic_DNA"/>
</dbReference>
<evidence type="ECO:0000256" key="1">
    <source>
        <dbReference type="SAM" id="Phobius"/>
    </source>
</evidence>